<dbReference type="SMART" id="SM00091">
    <property type="entry name" value="PAS"/>
    <property type="match status" value="2"/>
</dbReference>
<dbReference type="EMBL" id="JALIDZ010000001">
    <property type="protein sequence ID" value="MCT8970514.1"/>
    <property type="molecule type" value="Genomic_DNA"/>
</dbReference>
<evidence type="ECO:0000313" key="10">
    <source>
        <dbReference type="Proteomes" id="UP001320898"/>
    </source>
</evidence>
<dbReference type="CDD" id="cd00075">
    <property type="entry name" value="HATPase"/>
    <property type="match status" value="1"/>
</dbReference>
<dbReference type="PANTHER" id="PTHR43047">
    <property type="entry name" value="TWO-COMPONENT HISTIDINE PROTEIN KINASE"/>
    <property type="match status" value="1"/>
</dbReference>
<evidence type="ECO:0000256" key="1">
    <source>
        <dbReference type="ARBA" id="ARBA00000085"/>
    </source>
</evidence>
<evidence type="ECO:0000259" key="8">
    <source>
        <dbReference type="PROSITE" id="PS50112"/>
    </source>
</evidence>
<name>A0AAW5QUE0_9HYPH</name>
<dbReference type="Pfam" id="PF13188">
    <property type="entry name" value="PAS_8"/>
    <property type="match status" value="1"/>
</dbReference>
<dbReference type="Gene3D" id="1.10.287.130">
    <property type="match status" value="1"/>
</dbReference>
<dbReference type="InterPro" id="IPR036097">
    <property type="entry name" value="HisK_dim/P_sf"/>
</dbReference>
<accession>A0AAW5QUE0</accession>
<evidence type="ECO:0000256" key="5">
    <source>
        <dbReference type="ARBA" id="ARBA00022777"/>
    </source>
</evidence>
<protein>
    <recommendedName>
        <fullName evidence="2">histidine kinase</fullName>
        <ecNumber evidence="2">2.7.13.3</ecNumber>
    </recommendedName>
</protein>
<dbReference type="PROSITE" id="PS50109">
    <property type="entry name" value="HIS_KIN"/>
    <property type="match status" value="1"/>
</dbReference>
<dbReference type="InterPro" id="IPR003594">
    <property type="entry name" value="HATPase_dom"/>
</dbReference>
<feature type="compositionally biased region" description="Polar residues" evidence="6">
    <location>
        <begin position="488"/>
        <end position="497"/>
    </location>
</feature>
<comment type="caution">
    <text evidence="9">The sequence shown here is derived from an EMBL/GenBank/DDBJ whole genome shotgun (WGS) entry which is preliminary data.</text>
</comment>
<evidence type="ECO:0000313" key="9">
    <source>
        <dbReference type="EMBL" id="MCT8970514.1"/>
    </source>
</evidence>
<evidence type="ECO:0000256" key="2">
    <source>
        <dbReference type="ARBA" id="ARBA00012438"/>
    </source>
</evidence>
<dbReference type="GO" id="GO:0005886">
    <property type="term" value="C:plasma membrane"/>
    <property type="evidence" value="ECO:0007669"/>
    <property type="project" value="TreeGrafter"/>
</dbReference>
<evidence type="ECO:0000256" key="6">
    <source>
        <dbReference type="SAM" id="MobiDB-lite"/>
    </source>
</evidence>
<dbReference type="Pfam" id="PF08448">
    <property type="entry name" value="PAS_4"/>
    <property type="match status" value="1"/>
</dbReference>
<feature type="region of interest" description="Disordered" evidence="6">
    <location>
        <begin position="476"/>
        <end position="517"/>
    </location>
</feature>
<dbReference type="InterPro" id="IPR036890">
    <property type="entry name" value="HATPase_C_sf"/>
</dbReference>
<keyword evidence="10" id="KW-1185">Reference proteome</keyword>
<dbReference type="GO" id="GO:0000155">
    <property type="term" value="F:phosphorelay sensor kinase activity"/>
    <property type="evidence" value="ECO:0007669"/>
    <property type="project" value="InterPro"/>
</dbReference>
<dbReference type="NCBIfam" id="TIGR00229">
    <property type="entry name" value="sensory_box"/>
    <property type="match status" value="1"/>
</dbReference>
<dbReference type="SUPFAM" id="SSF47384">
    <property type="entry name" value="Homodimeric domain of signal transducing histidine kinase"/>
    <property type="match status" value="1"/>
</dbReference>
<dbReference type="Gene3D" id="3.30.565.10">
    <property type="entry name" value="Histidine kinase-like ATPase, C-terminal domain"/>
    <property type="match status" value="1"/>
</dbReference>
<feature type="compositionally biased region" description="Basic and acidic residues" evidence="6">
    <location>
        <begin position="391"/>
        <end position="415"/>
    </location>
</feature>
<dbReference type="SMART" id="SM00387">
    <property type="entry name" value="HATPase_c"/>
    <property type="match status" value="1"/>
</dbReference>
<dbReference type="RefSeq" id="WP_261614081.1">
    <property type="nucleotide sequence ID" value="NZ_JALIDZ010000001.1"/>
</dbReference>
<keyword evidence="5" id="KW-0418">Kinase</keyword>
<dbReference type="Proteomes" id="UP001320898">
    <property type="component" value="Unassembled WGS sequence"/>
</dbReference>
<dbReference type="CDD" id="cd00082">
    <property type="entry name" value="HisKA"/>
    <property type="match status" value="1"/>
</dbReference>
<dbReference type="CDD" id="cd00130">
    <property type="entry name" value="PAS"/>
    <property type="match status" value="2"/>
</dbReference>
<sequence length="1042" mass="110932">MTGRLDESMLLRAPGVAETILGAAPAWVWDVGAGRILLASAAGITFFDESDFGRLAARRFDMERPGMNQLARLGRSLPRDGSMRLALLRFFVGLRDISIPCQCRLLADIGRDIVLIVAGRNGKAEADLDDRFLAAFASVSTPLILTGAAGELRRNLAAADLDAEAGESVALALPDGPYSLVVFGAEARETTGKTAEEAPGVAETSLVGEAKTEPVEEATAEEPATRQRQAGPPRAGRPLPNVRRFTFQLDADGRFLEVGAAFAEIVGPEAADVVGREWIDIDLELLIDTDERVAKALETRDTWSNIQIDWPTDYGEIARLRLSALPRFGEGRAFVGYRGFADVLSVTPVETDEGAQAPTEMGADAAPTPVERPWPPARTGERAKLTIVSARPDEPPAKREEPPAEREAEVDKQAEPAEEPAAPETTPKTAEVGGAGSRVLRLHSFKQPAVDGALNDQERSAFEAIAEALGARWDDGKREAEAADEADVSQSDASQSGVEPEEIVSESCAGEAEPKAEDLGGTVERLAEVPPAVPADVPSSTPTEMPTQAPVAAAAAEPEQPRAPDLVFKVFDRVPVGLAILRDKHVLAANRAFLDVFGYADIDDLEVAGGIGALIEGRGEDDEPGTAVTARRRDGTAVPVEVRLGRTPWVDGPAMLMSVRMAQARAEPPQEAPADDFKTVLDTAFDGVFVLDADGVIQSANARGAALVGVDAETLAGKSFTDLVVADDRSAVADLLQGLLEGGVPSVLENGREISLSTGGEPVPVQFSPGRVGTGEPVRICVVLRDLTDWKAAEADLIAARKRAEDASAQKSDFLAKMSHEIRTPLNGIIGFSEVILEERFGPLGNDRYREYMKDIRESGEHIMSLVNDLLDLSKVEAGKLQMSFTNLRLNDLVEQCVAVMQPQSNRARIIIRTSLPSGLPGVVADARSIRQVLLNILSNAIKFTPPGGQVIVSTARGETGEVHLRVRDTGVGMSDSDVATAMEPFRQLATAPSTGERGTGLGLPLAKALTEANRATFNLTSKAGEGTLVEITFPQQRVLAE</sequence>
<keyword evidence="3" id="KW-0597">Phosphoprotein</keyword>
<dbReference type="InterPro" id="IPR000014">
    <property type="entry name" value="PAS"/>
</dbReference>
<evidence type="ECO:0000256" key="4">
    <source>
        <dbReference type="ARBA" id="ARBA00022679"/>
    </source>
</evidence>
<dbReference type="InterPro" id="IPR035965">
    <property type="entry name" value="PAS-like_dom_sf"/>
</dbReference>
<feature type="domain" description="PAS" evidence="8">
    <location>
        <begin position="247"/>
        <end position="279"/>
    </location>
</feature>
<keyword evidence="4" id="KW-0808">Transferase</keyword>
<dbReference type="SUPFAM" id="SSF55874">
    <property type="entry name" value="ATPase domain of HSP90 chaperone/DNA topoisomerase II/histidine kinase"/>
    <property type="match status" value="1"/>
</dbReference>
<feature type="region of interest" description="Disordered" evidence="6">
    <location>
        <begin position="532"/>
        <end position="559"/>
    </location>
</feature>
<dbReference type="PRINTS" id="PR00344">
    <property type="entry name" value="BCTRLSENSOR"/>
</dbReference>
<dbReference type="PANTHER" id="PTHR43047:SF72">
    <property type="entry name" value="OSMOSENSING HISTIDINE PROTEIN KINASE SLN1"/>
    <property type="match status" value="1"/>
</dbReference>
<evidence type="ECO:0000259" key="7">
    <source>
        <dbReference type="PROSITE" id="PS50109"/>
    </source>
</evidence>
<dbReference type="Pfam" id="PF00512">
    <property type="entry name" value="HisKA"/>
    <property type="match status" value="1"/>
</dbReference>
<dbReference type="SUPFAM" id="SSF55785">
    <property type="entry name" value="PYP-like sensor domain (PAS domain)"/>
    <property type="match status" value="2"/>
</dbReference>
<dbReference type="EC" id="2.7.13.3" evidence="2"/>
<dbReference type="PROSITE" id="PS50112">
    <property type="entry name" value="PAS"/>
    <property type="match status" value="2"/>
</dbReference>
<dbReference type="InterPro" id="IPR003661">
    <property type="entry name" value="HisK_dim/P_dom"/>
</dbReference>
<dbReference type="InterPro" id="IPR005467">
    <property type="entry name" value="His_kinase_dom"/>
</dbReference>
<feature type="domain" description="PAS" evidence="8">
    <location>
        <begin position="673"/>
        <end position="743"/>
    </location>
</feature>
<dbReference type="InterPro" id="IPR004358">
    <property type="entry name" value="Sig_transdc_His_kin-like_C"/>
</dbReference>
<proteinExistence type="predicted"/>
<feature type="compositionally biased region" description="Low complexity" evidence="6">
    <location>
        <begin position="546"/>
        <end position="558"/>
    </location>
</feature>
<feature type="compositionally biased region" description="Low complexity" evidence="6">
    <location>
        <begin position="419"/>
        <end position="431"/>
    </location>
</feature>
<feature type="domain" description="Histidine kinase" evidence="7">
    <location>
        <begin position="817"/>
        <end position="1038"/>
    </location>
</feature>
<feature type="region of interest" description="Disordered" evidence="6">
    <location>
        <begin position="208"/>
        <end position="240"/>
    </location>
</feature>
<dbReference type="Pfam" id="PF02518">
    <property type="entry name" value="HATPase_c"/>
    <property type="match status" value="1"/>
</dbReference>
<organism evidence="9 10">
    <name type="scientific">Microbaculum marinisediminis</name>
    <dbReference type="NCBI Taxonomy" id="2931392"/>
    <lineage>
        <taxon>Bacteria</taxon>
        <taxon>Pseudomonadati</taxon>
        <taxon>Pseudomonadota</taxon>
        <taxon>Alphaproteobacteria</taxon>
        <taxon>Hyphomicrobiales</taxon>
        <taxon>Tepidamorphaceae</taxon>
        <taxon>Microbaculum</taxon>
    </lineage>
</organism>
<dbReference type="SMART" id="SM00388">
    <property type="entry name" value="HisKA"/>
    <property type="match status" value="1"/>
</dbReference>
<dbReference type="InterPro" id="IPR013656">
    <property type="entry name" value="PAS_4"/>
</dbReference>
<dbReference type="GO" id="GO:0009927">
    <property type="term" value="F:histidine phosphotransfer kinase activity"/>
    <property type="evidence" value="ECO:0007669"/>
    <property type="project" value="TreeGrafter"/>
</dbReference>
<feature type="region of interest" description="Disordered" evidence="6">
    <location>
        <begin position="353"/>
        <end position="434"/>
    </location>
</feature>
<comment type="catalytic activity">
    <reaction evidence="1">
        <text>ATP + protein L-histidine = ADP + protein N-phospho-L-histidine.</text>
        <dbReference type="EC" id="2.7.13.3"/>
    </reaction>
</comment>
<gene>
    <name evidence="9" type="ORF">MUB46_01435</name>
</gene>
<evidence type="ECO:0000256" key="3">
    <source>
        <dbReference type="ARBA" id="ARBA00022553"/>
    </source>
</evidence>
<dbReference type="Gene3D" id="3.30.450.20">
    <property type="entry name" value="PAS domain"/>
    <property type="match status" value="2"/>
</dbReference>
<reference evidence="9 10" key="1">
    <citation type="submission" date="2022-04" db="EMBL/GenBank/DDBJ databases">
        <authorList>
            <person name="Ye Y.-Q."/>
            <person name="Du Z.-J."/>
        </authorList>
    </citation>
    <scope>NUCLEOTIDE SEQUENCE [LARGE SCALE GENOMIC DNA]</scope>
    <source>
        <strain evidence="9 10">A6E488</strain>
    </source>
</reference>
<dbReference type="AlphaFoldDB" id="A0AAW5QUE0"/>